<evidence type="ECO:0000256" key="2">
    <source>
        <dbReference type="SAM" id="Phobius"/>
    </source>
</evidence>
<dbReference type="InterPro" id="IPR016169">
    <property type="entry name" value="FAD-bd_PCMH_sub2"/>
</dbReference>
<evidence type="ECO:0000313" key="6">
    <source>
        <dbReference type="Proteomes" id="UP000626109"/>
    </source>
</evidence>
<proteinExistence type="predicted"/>
<dbReference type="InterPro" id="IPR036318">
    <property type="entry name" value="FAD-bd_PCMH-like_sf"/>
</dbReference>
<feature type="transmembrane region" description="Helical" evidence="2">
    <location>
        <begin position="47"/>
        <end position="66"/>
    </location>
</feature>
<reference evidence="5" key="1">
    <citation type="submission" date="2021-02" db="EMBL/GenBank/DDBJ databases">
        <authorList>
            <person name="Dougan E. K."/>
            <person name="Rhodes N."/>
            <person name="Thang M."/>
            <person name="Chan C."/>
        </authorList>
    </citation>
    <scope>NUCLEOTIDE SEQUENCE</scope>
</reference>
<dbReference type="PROSITE" id="PS51387">
    <property type="entry name" value="FAD_PCMH"/>
    <property type="match status" value="1"/>
</dbReference>
<organism evidence="5 6">
    <name type="scientific">Polarella glacialis</name>
    <name type="common">Dinoflagellate</name>
    <dbReference type="NCBI Taxonomy" id="89957"/>
    <lineage>
        <taxon>Eukaryota</taxon>
        <taxon>Sar</taxon>
        <taxon>Alveolata</taxon>
        <taxon>Dinophyceae</taxon>
        <taxon>Suessiales</taxon>
        <taxon>Suessiaceae</taxon>
        <taxon>Polarella</taxon>
    </lineage>
</organism>
<dbReference type="EMBL" id="CAJNNW010000081">
    <property type="protein sequence ID" value="CAE8623017.1"/>
    <property type="molecule type" value="Genomic_DNA"/>
</dbReference>
<dbReference type="Proteomes" id="UP000626109">
    <property type="component" value="Unassembled WGS sequence"/>
</dbReference>
<feature type="domain" description="FAD-binding PCMH-type" evidence="3">
    <location>
        <begin position="156"/>
        <end position="335"/>
    </location>
</feature>
<dbReference type="InterPro" id="IPR016167">
    <property type="entry name" value="FAD-bd_PCMH_sub1"/>
</dbReference>
<protein>
    <recommendedName>
        <fullName evidence="3">FAD-binding PCMH-type domain-containing protein</fullName>
    </recommendedName>
</protein>
<keyword evidence="2" id="KW-0812">Transmembrane</keyword>
<dbReference type="PANTHER" id="PTHR43762">
    <property type="entry name" value="L-GULONOLACTONE OXIDASE"/>
    <property type="match status" value="1"/>
</dbReference>
<comment type="caution">
    <text evidence="5">The sequence shown here is derived from an EMBL/GenBank/DDBJ whole genome shotgun (WGS) entry which is preliminary data.</text>
</comment>
<keyword evidence="2" id="KW-0472">Membrane</keyword>
<dbReference type="SUPFAM" id="SSF56176">
    <property type="entry name" value="FAD-binding/transporter-associated domain-like"/>
    <property type="match status" value="1"/>
</dbReference>
<dbReference type="GO" id="GO:0016899">
    <property type="term" value="F:oxidoreductase activity, acting on the CH-OH group of donors, oxygen as acceptor"/>
    <property type="evidence" value="ECO:0007669"/>
    <property type="project" value="InterPro"/>
</dbReference>
<dbReference type="Gene3D" id="3.30.43.10">
    <property type="entry name" value="Uridine Diphospho-n-acetylenolpyruvylglucosamine Reductase, domain 2"/>
    <property type="match status" value="1"/>
</dbReference>
<dbReference type="PANTHER" id="PTHR43762:SF1">
    <property type="entry name" value="D-ARABINONO-1,4-LACTONE OXIDASE"/>
    <property type="match status" value="1"/>
</dbReference>
<name>A0A813G7P5_POLGL</name>
<evidence type="ECO:0000259" key="3">
    <source>
        <dbReference type="PROSITE" id="PS51387"/>
    </source>
</evidence>
<dbReference type="InterPro" id="IPR016166">
    <property type="entry name" value="FAD-bd_PCMH"/>
</dbReference>
<accession>A0A813G7P5</accession>
<sequence length="412" mass="45603">MATVAQSQEGVELGRGTTSESQRLLDSENGVHTNACSSYCWKAACSFVIMAMLLGVVYWVVHLILIHEHSDLNGPEYDCDGDGVVDCGKYDRFGQTCANLDHCLWKYHLFSCLPPGKCCKCRATQCLANATAKAPEGEPDQSHVYDFGKWQNWANHIESCAPWTMPSDDKELAALLAYATEHGYKVRPSGATHSAGGLVTSQADTEVLVVSLGKYTAPEDWEYKLTPQEGKIAGRVMVNAGWTQLQLMAKIRPLNYFLPSQTAGYFFQLAGIVANTVHGGIYESGFIYEYVTRMRVMLHDGSIKVIDDEKDLRFWRTSFGLLGLIIGLEFELVQRPKLQVYTVPQRKLADWSEVEFWRYINVDAAANVPPSTPGFTEPTGSQEAASGEFFLNFGLDDLLGSSMLCVATRKNG</sequence>
<feature type="region of interest" description="Disordered" evidence="1">
    <location>
        <begin position="1"/>
        <end position="22"/>
    </location>
</feature>
<evidence type="ECO:0000256" key="1">
    <source>
        <dbReference type="SAM" id="MobiDB-lite"/>
    </source>
</evidence>
<dbReference type="EMBL" id="CAJNNW010000079">
    <property type="protein sequence ID" value="CAE8622995.1"/>
    <property type="molecule type" value="Genomic_DNA"/>
</dbReference>
<evidence type="ECO:0000313" key="4">
    <source>
        <dbReference type="EMBL" id="CAE8622995.1"/>
    </source>
</evidence>
<evidence type="ECO:0000313" key="5">
    <source>
        <dbReference type="EMBL" id="CAE8623017.1"/>
    </source>
</evidence>
<dbReference type="InterPro" id="IPR010031">
    <property type="entry name" value="FAD_lactone_oxidase-like"/>
</dbReference>
<gene>
    <name evidence="4" type="ORF">PGLA2088_LOCUS154</name>
    <name evidence="5" type="ORF">PGLA2088_LOCUS158</name>
</gene>
<dbReference type="InterPro" id="IPR006094">
    <property type="entry name" value="Oxid_FAD_bind_N"/>
</dbReference>
<dbReference type="AlphaFoldDB" id="A0A813G7P5"/>
<dbReference type="GO" id="GO:0071949">
    <property type="term" value="F:FAD binding"/>
    <property type="evidence" value="ECO:0007669"/>
    <property type="project" value="InterPro"/>
</dbReference>
<keyword evidence="2" id="KW-1133">Transmembrane helix</keyword>
<dbReference type="Gene3D" id="3.30.465.10">
    <property type="match status" value="1"/>
</dbReference>
<dbReference type="Pfam" id="PF01565">
    <property type="entry name" value="FAD_binding_4"/>
    <property type="match status" value="1"/>
</dbReference>